<evidence type="ECO:0000256" key="13">
    <source>
        <dbReference type="PIRNR" id="PIRNR001365"/>
    </source>
</evidence>
<organism evidence="16 17">
    <name type="scientific">Fermentimonas caenicola</name>
    <dbReference type="NCBI Taxonomy" id="1562970"/>
    <lineage>
        <taxon>Bacteria</taxon>
        <taxon>Pseudomonadati</taxon>
        <taxon>Bacteroidota</taxon>
        <taxon>Bacteroidia</taxon>
        <taxon>Bacteroidales</taxon>
        <taxon>Dysgonomonadaceae</taxon>
        <taxon>Fermentimonas</taxon>
    </lineage>
</organism>
<evidence type="ECO:0000256" key="9">
    <source>
        <dbReference type="ARBA" id="ARBA00023239"/>
    </source>
</evidence>
<dbReference type="NCBIfam" id="TIGR00674">
    <property type="entry name" value="dapA"/>
    <property type="match status" value="1"/>
</dbReference>
<feature type="site" description="Part of a proton relay during catalysis" evidence="12">
    <location>
        <position position="111"/>
    </location>
</feature>
<dbReference type="PRINTS" id="PR00146">
    <property type="entry name" value="DHPICSNTHASE"/>
</dbReference>
<feature type="active site" description="Proton donor/acceptor" evidence="12 14">
    <location>
        <position position="137"/>
    </location>
</feature>
<name>A0A098C2I7_9BACT</name>
<dbReference type="STRING" id="1562970.ING2E5B_2404"/>
<evidence type="ECO:0000313" key="16">
    <source>
        <dbReference type="EMBL" id="CEA17129.1"/>
    </source>
</evidence>
<proteinExistence type="inferred from homology"/>
<dbReference type="CDD" id="cd00950">
    <property type="entry name" value="DHDPS"/>
    <property type="match status" value="1"/>
</dbReference>
<dbReference type="EC" id="4.3.3.7" evidence="4 12"/>
<evidence type="ECO:0000256" key="3">
    <source>
        <dbReference type="ARBA" id="ARBA00007592"/>
    </source>
</evidence>
<evidence type="ECO:0000256" key="14">
    <source>
        <dbReference type="PIRSR" id="PIRSR001365-1"/>
    </source>
</evidence>
<dbReference type="Gene3D" id="3.20.20.70">
    <property type="entry name" value="Aldolase class I"/>
    <property type="match status" value="1"/>
</dbReference>
<accession>A0A098C2I7</accession>
<feature type="site" description="Part of a proton relay during catalysis" evidence="12">
    <location>
        <position position="48"/>
    </location>
</feature>
<keyword evidence="7 12" id="KW-0220">Diaminopimelate biosynthesis</keyword>
<evidence type="ECO:0000256" key="15">
    <source>
        <dbReference type="PIRSR" id="PIRSR001365-2"/>
    </source>
</evidence>
<keyword evidence="5 12" id="KW-0963">Cytoplasm</keyword>
<dbReference type="PROSITE" id="PS00666">
    <property type="entry name" value="DHDPS_2"/>
    <property type="match status" value="1"/>
</dbReference>
<evidence type="ECO:0000313" key="17">
    <source>
        <dbReference type="Proteomes" id="UP000032417"/>
    </source>
</evidence>
<keyword evidence="9 12" id="KW-0456">Lyase</keyword>
<dbReference type="Pfam" id="PF00701">
    <property type="entry name" value="DHDPS"/>
    <property type="match status" value="1"/>
</dbReference>
<dbReference type="PIRSF" id="PIRSF001365">
    <property type="entry name" value="DHDPS"/>
    <property type="match status" value="1"/>
</dbReference>
<dbReference type="KEGG" id="pbt:ING2E5B_2404"/>
<dbReference type="AlphaFoldDB" id="A0A098C2I7"/>
<comment type="pathway">
    <text evidence="2 12">Amino-acid biosynthesis; L-lysine biosynthesis via DAP pathway; (S)-tetrahydrodipicolinate from L-aspartate: step 3/4.</text>
</comment>
<feature type="binding site" evidence="12 15">
    <location>
        <position position="208"/>
    </location>
    <ligand>
        <name>pyruvate</name>
        <dbReference type="ChEBI" id="CHEBI:15361"/>
    </ligand>
</feature>
<dbReference type="InterPro" id="IPR020625">
    <property type="entry name" value="Schiff_base-form_aldolases_AS"/>
</dbReference>
<dbReference type="InterPro" id="IPR002220">
    <property type="entry name" value="DapA-like"/>
</dbReference>
<evidence type="ECO:0000256" key="8">
    <source>
        <dbReference type="ARBA" id="ARBA00023154"/>
    </source>
</evidence>
<evidence type="ECO:0000256" key="4">
    <source>
        <dbReference type="ARBA" id="ARBA00012086"/>
    </source>
</evidence>
<keyword evidence="8 12" id="KW-0457">Lysine biosynthesis</keyword>
<gene>
    <name evidence="12 16" type="primary">dapA</name>
    <name evidence="16" type="ORF">ING2E5B_2404</name>
</gene>
<comment type="function">
    <text evidence="1 12">Catalyzes the condensation of (S)-aspartate-beta-semialdehyde [(S)-ASA] and pyruvate to 4-hydroxy-tetrahydrodipicolinate (HTPA).</text>
</comment>
<keyword evidence="10 12" id="KW-0704">Schiff base</keyword>
<evidence type="ECO:0000256" key="1">
    <source>
        <dbReference type="ARBA" id="ARBA00003294"/>
    </source>
</evidence>
<evidence type="ECO:0000256" key="5">
    <source>
        <dbReference type="ARBA" id="ARBA00022490"/>
    </source>
</evidence>
<keyword evidence="17" id="KW-1185">Reference proteome</keyword>
<dbReference type="InterPro" id="IPR005263">
    <property type="entry name" value="DapA"/>
</dbReference>
<comment type="subunit">
    <text evidence="12">Homotetramer; dimer of dimers.</text>
</comment>
<reference evidence="16 17" key="1">
    <citation type="submission" date="2014-08" db="EMBL/GenBank/DDBJ databases">
        <authorList>
            <person name="Wibberg D."/>
        </authorList>
    </citation>
    <scope>NUCLEOTIDE SEQUENCE [LARGE SCALE GENOMIC DNA]</scope>
    <source>
        <strain evidence="17">ING2-E5B</strain>
    </source>
</reference>
<dbReference type="HAMAP" id="MF_00418">
    <property type="entry name" value="DapA"/>
    <property type="match status" value="1"/>
</dbReference>
<feature type="active site" description="Schiff-base intermediate with substrate" evidence="12 14">
    <location>
        <position position="166"/>
    </location>
</feature>
<keyword evidence="6 12" id="KW-0028">Amino-acid biosynthesis</keyword>
<comment type="caution">
    <text evidence="12">Was originally thought to be a dihydrodipicolinate synthase (DHDPS), catalyzing the condensation of (S)-aspartate-beta-semialdehyde [(S)-ASA] and pyruvate to dihydrodipicolinate (DHDP). However, it was shown in E.coli that the product of the enzymatic reaction is not dihydrodipicolinate but in fact (4S)-4-hydroxy-2,3,4,5-tetrahydro-(2S)-dipicolinic acid (HTPA), and that the consecutive dehydration reaction leading to DHDP is not spontaneous but catalyzed by DapB.</text>
</comment>
<dbReference type="PANTHER" id="PTHR12128">
    <property type="entry name" value="DIHYDRODIPICOLINATE SYNTHASE"/>
    <property type="match status" value="1"/>
</dbReference>
<evidence type="ECO:0000256" key="2">
    <source>
        <dbReference type="ARBA" id="ARBA00005120"/>
    </source>
</evidence>
<evidence type="ECO:0000256" key="12">
    <source>
        <dbReference type="HAMAP-Rule" id="MF_00418"/>
    </source>
</evidence>
<dbReference type="UniPathway" id="UPA00034">
    <property type="reaction ID" value="UER00017"/>
</dbReference>
<comment type="subcellular location">
    <subcellularLocation>
        <location evidence="12">Cytoplasm</location>
    </subcellularLocation>
</comment>
<dbReference type="GO" id="GO:0005829">
    <property type="term" value="C:cytosol"/>
    <property type="evidence" value="ECO:0007669"/>
    <property type="project" value="TreeGrafter"/>
</dbReference>
<evidence type="ECO:0000256" key="10">
    <source>
        <dbReference type="ARBA" id="ARBA00023270"/>
    </source>
</evidence>
<feature type="binding site" evidence="12 15">
    <location>
        <position position="49"/>
    </location>
    <ligand>
        <name>pyruvate</name>
        <dbReference type="ChEBI" id="CHEBI:15361"/>
    </ligand>
</feature>
<dbReference type="GO" id="GO:0009089">
    <property type="term" value="P:lysine biosynthetic process via diaminopimelate"/>
    <property type="evidence" value="ECO:0007669"/>
    <property type="project" value="UniProtKB-UniRule"/>
</dbReference>
<dbReference type="PATRIC" id="fig|1562970.3.peg.2378"/>
<dbReference type="SUPFAM" id="SSF51569">
    <property type="entry name" value="Aldolase"/>
    <property type="match status" value="1"/>
</dbReference>
<evidence type="ECO:0000256" key="6">
    <source>
        <dbReference type="ARBA" id="ARBA00022605"/>
    </source>
</evidence>
<evidence type="ECO:0000256" key="11">
    <source>
        <dbReference type="ARBA" id="ARBA00047836"/>
    </source>
</evidence>
<dbReference type="GO" id="GO:0019877">
    <property type="term" value="P:diaminopimelate biosynthetic process"/>
    <property type="evidence" value="ECO:0007669"/>
    <property type="project" value="UniProtKB-UniRule"/>
</dbReference>
<dbReference type="InterPro" id="IPR013785">
    <property type="entry name" value="Aldolase_TIM"/>
</dbReference>
<dbReference type="Proteomes" id="UP000032417">
    <property type="component" value="Chromosome 1"/>
</dbReference>
<comment type="similarity">
    <text evidence="3 12 13">Belongs to the DapA family.</text>
</comment>
<comment type="catalytic activity">
    <reaction evidence="11 12">
        <text>L-aspartate 4-semialdehyde + pyruvate = (2S,4S)-4-hydroxy-2,3,4,5-tetrahydrodipicolinate + H2O + H(+)</text>
        <dbReference type="Rhea" id="RHEA:34171"/>
        <dbReference type="ChEBI" id="CHEBI:15361"/>
        <dbReference type="ChEBI" id="CHEBI:15377"/>
        <dbReference type="ChEBI" id="CHEBI:15378"/>
        <dbReference type="ChEBI" id="CHEBI:67139"/>
        <dbReference type="ChEBI" id="CHEBI:537519"/>
        <dbReference type="EC" id="4.3.3.7"/>
    </reaction>
</comment>
<dbReference type="EMBL" id="LN515532">
    <property type="protein sequence ID" value="CEA17129.1"/>
    <property type="molecule type" value="Genomic_DNA"/>
</dbReference>
<sequence length="297" mass="32220">MTEVNLKGLGVAMITPFNDDGSIDYEALSRLIDYQLDNGTDYIVALGTTAETPTLSKDEKKEVSRFIVKKVDGRVPVVLGVGGNNTLALVEELKRSDFSGISAILSVTPYYNKPTQEGLYQHYKALSEASPLPLILYNVPGRTGVNMTSETTLRIANDCSKVIAIKEASGKLDQIEEIIKGSPKGFSVISGDDAVTTAVIDMGGIGVISVFGNAFPKEMSWLVDCTLKGDSINARNKMEEDFNELFHLIFIEGNPAGVKSILSQKGIIKNRLRLPLVPVSDKTALMIKEALSKAKYL</sequence>
<protein>
    <recommendedName>
        <fullName evidence="4 12">4-hydroxy-tetrahydrodipicolinate synthase</fullName>
        <shortName evidence="12">HTPA synthase</shortName>
        <ecNumber evidence="4 12">4.3.3.7</ecNumber>
    </recommendedName>
</protein>
<dbReference type="HOGENOM" id="CLU_049343_7_1_10"/>
<dbReference type="SMART" id="SM01130">
    <property type="entry name" value="DHDPS"/>
    <property type="match status" value="1"/>
</dbReference>
<dbReference type="OrthoDB" id="9782828at2"/>
<dbReference type="PANTHER" id="PTHR12128:SF66">
    <property type="entry name" value="4-HYDROXY-2-OXOGLUTARATE ALDOLASE, MITOCHONDRIAL"/>
    <property type="match status" value="1"/>
</dbReference>
<dbReference type="GO" id="GO:0008840">
    <property type="term" value="F:4-hydroxy-tetrahydrodipicolinate synthase activity"/>
    <property type="evidence" value="ECO:0007669"/>
    <property type="project" value="UniProtKB-UniRule"/>
</dbReference>
<evidence type="ECO:0000256" key="7">
    <source>
        <dbReference type="ARBA" id="ARBA00022915"/>
    </source>
</evidence>